<feature type="transmembrane region" description="Helical" evidence="7">
    <location>
        <begin position="222"/>
        <end position="243"/>
    </location>
</feature>
<evidence type="ECO:0000313" key="9">
    <source>
        <dbReference type="EMBL" id="VFU15594.1"/>
    </source>
</evidence>
<protein>
    <submittedName>
        <fullName evidence="9">ABC-type nitrate/sulfonate/bicarbonate transport system, permease component</fullName>
    </submittedName>
</protein>
<evidence type="ECO:0000256" key="4">
    <source>
        <dbReference type="ARBA" id="ARBA00022692"/>
    </source>
</evidence>
<feature type="transmembrane region" description="Helical" evidence="7">
    <location>
        <begin position="126"/>
        <end position="148"/>
    </location>
</feature>
<evidence type="ECO:0000256" key="1">
    <source>
        <dbReference type="ARBA" id="ARBA00004651"/>
    </source>
</evidence>
<dbReference type="PANTHER" id="PTHR30151">
    <property type="entry name" value="ALKANE SULFONATE ABC TRANSPORTER-RELATED, MEMBRANE SUBUNIT"/>
    <property type="match status" value="1"/>
</dbReference>
<dbReference type="Pfam" id="PF00528">
    <property type="entry name" value="BPD_transp_1"/>
    <property type="match status" value="1"/>
</dbReference>
<evidence type="ECO:0000256" key="3">
    <source>
        <dbReference type="ARBA" id="ARBA00022475"/>
    </source>
</evidence>
<evidence type="ECO:0000256" key="2">
    <source>
        <dbReference type="ARBA" id="ARBA00022448"/>
    </source>
</evidence>
<comment type="subcellular location">
    <subcellularLocation>
        <location evidence="1">Cell membrane</location>
        <topology evidence="1">Multi-pass membrane protein</topology>
    </subcellularLocation>
</comment>
<dbReference type="PANTHER" id="PTHR30151:SF20">
    <property type="entry name" value="ABC TRANSPORTER PERMEASE PROTEIN HI_0355-RELATED"/>
    <property type="match status" value="1"/>
</dbReference>
<dbReference type="SUPFAM" id="SSF161098">
    <property type="entry name" value="MetI-like"/>
    <property type="match status" value="1"/>
</dbReference>
<dbReference type="AlphaFoldDB" id="A0A485M2N0"/>
<dbReference type="EMBL" id="CAADRN010000226">
    <property type="protein sequence ID" value="VFU15594.1"/>
    <property type="molecule type" value="Genomic_DNA"/>
</dbReference>
<name>A0A485M2N0_9ZZZZ</name>
<dbReference type="PROSITE" id="PS50928">
    <property type="entry name" value="ABC_TM1"/>
    <property type="match status" value="1"/>
</dbReference>
<keyword evidence="5 7" id="KW-1133">Transmembrane helix</keyword>
<dbReference type="InterPro" id="IPR000515">
    <property type="entry name" value="MetI-like"/>
</dbReference>
<feature type="transmembrane region" description="Helical" evidence="7">
    <location>
        <begin position="169"/>
        <end position="202"/>
    </location>
</feature>
<feature type="domain" description="ABC transmembrane type-1" evidence="8">
    <location>
        <begin position="60"/>
        <end position="240"/>
    </location>
</feature>
<evidence type="ECO:0000256" key="6">
    <source>
        <dbReference type="ARBA" id="ARBA00023136"/>
    </source>
</evidence>
<sequence>MRKKFVTIANSAVPLVFVGLLLVLWECLVRVMAVQEWLLPGPVRILETLCGNLPMLLKHAQSTLLECLAGFVIAILFSFILSFFMEEIPLLKRAFYPLLVASQTVPIISVAPLFIIWFGYGMLPKVIVVVLVCFFPIALSLLGGLAAVDREYLELFRSMKAGRLATFRMVKLPLALPSFFSGLKISASYSVMGAVIGEWLGAKQGLGIYMTLAQRSFQVDRVFAAILVVTLCSAALFALVSLLERLIIPWNQKTKWREL</sequence>
<evidence type="ECO:0000256" key="7">
    <source>
        <dbReference type="SAM" id="Phobius"/>
    </source>
</evidence>
<feature type="transmembrane region" description="Helical" evidence="7">
    <location>
        <begin position="12"/>
        <end position="33"/>
    </location>
</feature>
<keyword evidence="6 7" id="KW-0472">Membrane</keyword>
<keyword evidence="4 7" id="KW-0812">Transmembrane</keyword>
<dbReference type="CDD" id="cd06261">
    <property type="entry name" value="TM_PBP2"/>
    <property type="match status" value="1"/>
</dbReference>
<gene>
    <name evidence="9" type="primary">ssuC</name>
    <name evidence="9" type="ORF">SCFA_3010002</name>
</gene>
<evidence type="ECO:0000259" key="8">
    <source>
        <dbReference type="PROSITE" id="PS50928"/>
    </source>
</evidence>
<dbReference type="InterPro" id="IPR035906">
    <property type="entry name" value="MetI-like_sf"/>
</dbReference>
<evidence type="ECO:0000256" key="5">
    <source>
        <dbReference type="ARBA" id="ARBA00022989"/>
    </source>
</evidence>
<dbReference type="GO" id="GO:0055085">
    <property type="term" value="P:transmembrane transport"/>
    <property type="evidence" value="ECO:0007669"/>
    <property type="project" value="InterPro"/>
</dbReference>
<dbReference type="GO" id="GO:0005886">
    <property type="term" value="C:plasma membrane"/>
    <property type="evidence" value="ECO:0007669"/>
    <property type="project" value="UniProtKB-SubCell"/>
</dbReference>
<keyword evidence="3" id="KW-1003">Cell membrane</keyword>
<dbReference type="Gene3D" id="1.10.3720.10">
    <property type="entry name" value="MetI-like"/>
    <property type="match status" value="1"/>
</dbReference>
<organism evidence="9">
    <name type="scientific">anaerobic digester metagenome</name>
    <dbReference type="NCBI Taxonomy" id="1263854"/>
    <lineage>
        <taxon>unclassified sequences</taxon>
        <taxon>metagenomes</taxon>
        <taxon>ecological metagenomes</taxon>
    </lineage>
</organism>
<feature type="transmembrane region" description="Helical" evidence="7">
    <location>
        <begin position="96"/>
        <end position="120"/>
    </location>
</feature>
<proteinExistence type="predicted"/>
<reference evidence="9" key="1">
    <citation type="submission" date="2019-03" db="EMBL/GenBank/DDBJ databases">
        <authorList>
            <person name="Hao L."/>
        </authorList>
    </citation>
    <scope>NUCLEOTIDE SEQUENCE</scope>
</reference>
<keyword evidence="2" id="KW-0813">Transport</keyword>
<feature type="transmembrane region" description="Helical" evidence="7">
    <location>
        <begin position="63"/>
        <end position="84"/>
    </location>
</feature>
<accession>A0A485M2N0</accession>